<dbReference type="PANTHER" id="PTHR23517">
    <property type="entry name" value="RESISTANCE PROTEIN MDTM, PUTATIVE-RELATED-RELATED"/>
    <property type="match status" value="1"/>
</dbReference>
<reference evidence="10" key="1">
    <citation type="submission" date="2012-03" db="EMBL/GenBank/DDBJ databases">
        <title>Complete sequence of chromosome of Deinococcus peraridilitoris DSM 19664.</title>
        <authorList>
            <person name="Lucas S."/>
            <person name="Copeland A."/>
            <person name="Lapidus A."/>
            <person name="Glavina del Rio T."/>
            <person name="Dalin E."/>
            <person name="Tice H."/>
            <person name="Bruce D."/>
            <person name="Goodwin L."/>
            <person name="Pitluck S."/>
            <person name="Peters L."/>
            <person name="Mikhailova N."/>
            <person name="Lu M."/>
            <person name="Kyrpides N."/>
            <person name="Mavromatis K."/>
            <person name="Ivanova N."/>
            <person name="Brettin T."/>
            <person name="Detter J.C."/>
            <person name="Han C."/>
            <person name="Larimer F."/>
            <person name="Land M."/>
            <person name="Hauser L."/>
            <person name="Markowitz V."/>
            <person name="Cheng J.-F."/>
            <person name="Hugenholtz P."/>
            <person name="Woyke T."/>
            <person name="Wu D."/>
            <person name="Pukall R."/>
            <person name="Steenblock K."/>
            <person name="Brambilla E."/>
            <person name="Klenk H.-P."/>
            <person name="Eisen J.A."/>
        </authorList>
    </citation>
    <scope>NUCLEOTIDE SEQUENCE [LARGE SCALE GENOMIC DNA]</scope>
    <source>
        <strain evidence="10">DSM 19664 / LMG 22246 / CIP 109416 / KR-200</strain>
    </source>
</reference>
<evidence type="ECO:0000256" key="1">
    <source>
        <dbReference type="ARBA" id="ARBA00004651"/>
    </source>
</evidence>
<keyword evidence="3" id="KW-1003">Cell membrane</keyword>
<feature type="transmembrane region" description="Helical" evidence="7">
    <location>
        <begin position="154"/>
        <end position="171"/>
    </location>
</feature>
<dbReference type="eggNOG" id="COG2814">
    <property type="taxonomic scope" value="Bacteria"/>
</dbReference>
<dbReference type="InterPro" id="IPR050171">
    <property type="entry name" value="MFS_Transporters"/>
</dbReference>
<accession>L0A4E3</accession>
<feature type="transmembrane region" description="Helical" evidence="7">
    <location>
        <begin position="7"/>
        <end position="24"/>
    </location>
</feature>
<dbReference type="EMBL" id="CP003382">
    <property type="protein sequence ID" value="AFZ68299.1"/>
    <property type="molecule type" value="Genomic_DNA"/>
</dbReference>
<dbReference type="AlphaFoldDB" id="L0A4E3"/>
<evidence type="ECO:0000256" key="4">
    <source>
        <dbReference type="ARBA" id="ARBA00022692"/>
    </source>
</evidence>
<dbReference type="Proteomes" id="UP000010467">
    <property type="component" value="Chromosome"/>
</dbReference>
<dbReference type="PATRIC" id="fig|937777.3.peg.2851"/>
<dbReference type="GO" id="GO:0005886">
    <property type="term" value="C:plasma membrane"/>
    <property type="evidence" value="ECO:0007669"/>
    <property type="project" value="UniProtKB-SubCell"/>
</dbReference>
<dbReference type="HOGENOM" id="CLU_001265_60_3_0"/>
<feature type="transmembrane region" description="Helical" evidence="7">
    <location>
        <begin position="367"/>
        <end position="390"/>
    </location>
</feature>
<keyword evidence="6 7" id="KW-0472">Membrane</keyword>
<dbReference type="STRING" id="937777.Deipe_2836"/>
<dbReference type="Pfam" id="PF07690">
    <property type="entry name" value="MFS_1"/>
    <property type="match status" value="1"/>
</dbReference>
<dbReference type="PROSITE" id="PS00216">
    <property type="entry name" value="SUGAR_TRANSPORT_1"/>
    <property type="match status" value="1"/>
</dbReference>
<sequence>MRIVTSFLSRMVGGAVFPFLAIYFTTQLGAALAGLLLALLVGVQFLAGLYGGALADAWGRRRTLLAGEALKVAAFTGMLLANLDGPHPWWTFAAVCLVNVASGLINPAAEAMLMDVSTPESRTFMYAVNYWAVNASLLIGTLLGGWLYGDHFTLLLALLVGMSLVTFALVWKGMSETRAGKSSKAVRQELGWRPLARSYARVFRDRAFALFTLAGIAVLSIEFGRSNFVAVHLAQDFPAQLLAGVSLDGVRVLSLLTGLNTLMIVLLTAPVTAWVDRWNKRPYSTHRLMFLGFALFATGFALLAAGNSLSVLLIGTLVLSLGELLYVPTRQALLADLIPENQRGAYLAVNGQIFTLAKWVAALGVPLGALIGGVGMAALTVLLGLLGIWLSRLALSTGRPSGVPQVGTV</sequence>
<dbReference type="Gene3D" id="1.20.1250.20">
    <property type="entry name" value="MFS general substrate transporter like domains"/>
    <property type="match status" value="1"/>
</dbReference>
<feature type="transmembrane region" description="Helical" evidence="7">
    <location>
        <begin position="287"/>
        <end position="305"/>
    </location>
</feature>
<comment type="subcellular location">
    <subcellularLocation>
        <location evidence="1">Cell membrane</location>
        <topology evidence="1">Multi-pass membrane protein</topology>
    </subcellularLocation>
</comment>
<dbReference type="PANTHER" id="PTHR23517:SF3">
    <property type="entry name" value="INTEGRAL MEMBRANE TRANSPORT PROTEIN"/>
    <property type="match status" value="1"/>
</dbReference>
<feature type="transmembrane region" description="Helical" evidence="7">
    <location>
        <begin position="30"/>
        <end position="51"/>
    </location>
</feature>
<dbReference type="InterPro" id="IPR011701">
    <property type="entry name" value="MFS"/>
</dbReference>
<feature type="transmembrane region" description="Helical" evidence="7">
    <location>
        <begin position="89"/>
        <end position="109"/>
    </location>
</feature>
<dbReference type="GO" id="GO:0022857">
    <property type="term" value="F:transmembrane transporter activity"/>
    <property type="evidence" value="ECO:0007669"/>
    <property type="project" value="InterPro"/>
</dbReference>
<evidence type="ECO:0000256" key="5">
    <source>
        <dbReference type="ARBA" id="ARBA00022989"/>
    </source>
</evidence>
<evidence type="ECO:0000259" key="8">
    <source>
        <dbReference type="PROSITE" id="PS50850"/>
    </source>
</evidence>
<dbReference type="PROSITE" id="PS50850">
    <property type="entry name" value="MFS"/>
    <property type="match status" value="1"/>
</dbReference>
<evidence type="ECO:0000256" key="6">
    <source>
        <dbReference type="ARBA" id="ARBA00023136"/>
    </source>
</evidence>
<keyword evidence="4 7" id="KW-0812">Transmembrane</keyword>
<evidence type="ECO:0000256" key="7">
    <source>
        <dbReference type="SAM" id="Phobius"/>
    </source>
</evidence>
<dbReference type="SUPFAM" id="SSF103473">
    <property type="entry name" value="MFS general substrate transporter"/>
    <property type="match status" value="1"/>
</dbReference>
<evidence type="ECO:0000313" key="9">
    <source>
        <dbReference type="EMBL" id="AFZ68299.1"/>
    </source>
</evidence>
<feature type="transmembrane region" description="Helical" evidence="7">
    <location>
        <begin position="253"/>
        <end position="275"/>
    </location>
</feature>
<gene>
    <name evidence="9" type="ordered locus">Deipe_2836</name>
</gene>
<feature type="transmembrane region" description="Helical" evidence="7">
    <location>
        <begin position="63"/>
        <end position="83"/>
    </location>
</feature>
<evidence type="ECO:0000256" key="3">
    <source>
        <dbReference type="ARBA" id="ARBA00022475"/>
    </source>
</evidence>
<dbReference type="InterPro" id="IPR020846">
    <property type="entry name" value="MFS_dom"/>
</dbReference>
<keyword evidence="5 7" id="KW-1133">Transmembrane helix</keyword>
<dbReference type="InterPro" id="IPR005829">
    <property type="entry name" value="Sugar_transporter_CS"/>
</dbReference>
<dbReference type="CDD" id="cd17329">
    <property type="entry name" value="MFS_MdtH_MDR_like"/>
    <property type="match status" value="1"/>
</dbReference>
<feature type="domain" description="Major facilitator superfamily (MFS) profile" evidence="8">
    <location>
        <begin position="1"/>
        <end position="399"/>
    </location>
</feature>
<name>L0A4E3_DEIPD</name>
<feature type="transmembrane region" description="Helical" evidence="7">
    <location>
        <begin position="207"/>
        <end position="233"/>
    </location>
</feature>
<dbReference type="InterPro" id="IPR036259">
    <property type="entry name" value="MFS_trans_sf"/>
</dbReference>
<protein>
    <submittedName>
        <fullName evidence="9">Arabinose efflux permease family protein</fullName>
    </submittedName>
</protein>
<feature type="transmembrane region" description="Helical" evidence="7">
    <location>
        <begin position="130"/>
        <end position="148"/>
    </location>
</feature>
<keyword evidence="10" id="KW-1185">Reference proteome</keyword>
<proteinExistence type="predicted"/>
<keyword evidence="2" id="KW-0813">Transport</keyword>
<organism evidence="9 10">
    <name type="scientific">Deinococcus peraridilitoris (strain DSM 19664 / LMG 22246 / CIP 109416 / KR-200)</name>
    <dbReference type="NCBI Taxonomy" id="937777"/>
    <lineage>
        <taxon>Bacteria</taxon>
        <taxon>Thermotogati</taxon>
        <taxon>Deinococcota</taxon>
        <taxon>Deinococci</taxon>
        <taxon>Deinococcales</taxon>
        <taxon>Deinococcaceae</taxon>
        <taxon>Deinococcus</taxon>
    </lineage>
</organism>
<evidence type="ECO:0000313" key="10">
    <source>
        <dbReference type="Proteomes" id="UP000010467"/>
    </source>
</evidence>
<dbReference type="KEGG" id="dpd:Deipe_2836"/>
<evidence type="ECO:0000256" key="2">
    <source>
        <dbReference type="ARBA" id="ARBA00022448"/>
    </source>
</evidence>